<organism evidence="5">
    <name type="scientific">Fusarium sp. NBRC100844</name>
    <dbReference type="NCBI Taxonomy" id="1977034"/>
    <lineage>
        <taxon>Eukaryota</taxon>
        <taxon>Fungi</taxon>
        <taxon>Dikarya</taxon>
        <taxon>Ascomycota</taxon>
        <taxon>Pezizomycotina</taxon>
        <taxon>Sordariomycetes</taxon>
        <taxon>Hypocreomycetidae</taxon>
        <taxon>Hypocreales</taxon>
        <taxon>Nectriaceae</taxon>
        <taxon>Fusarium</taxon>
    </lineage>
</organism>
<dbReference type="SUPFAM" id="SSF47336">
    <property type="entry name" value="ACP-like"/>
    <property type="match status" value="1"/>
</dbReference>
<dbReference type="InterPro" id="IPR036291">
    <property type="entry name" value="NAD(P)-bd_dom_sf"/>
</dbReference>
<dbReference type="PROSITE" id="PS50075">
    <property type="entry name" value="CARRIER"/>
    <property type="match status" value="1"/>
</dbReference>
<dbReference type="InterPro" id="IPR036736">
    <property type="entry name" value="ACP-like_sf"/>
</dbReference>
<evidence type="ECO:0000259" key="4">
    <source>
        <dbReference type="PROSITE" id="PS50075"/>
    </source>
</evidence>
<dbReference type="Gene3D" id="3.40.50.720">
    <property type="entry name" value="NAD(P)-binding Rossmann-like Domain"/>
    <property type="match status" value="1"/>
</dbReference>
<dbReference type="AlphaFoldDB" id="A0A218PG33"/>
<name>A0A218PG33_9HYPO</name>
<accession>A0A218PG33</accession>
<keyword evidence="2" id="KW-0597">Phosphoprotein</keyword>
<sequence length="1064" mass="114220">MGSAMDLDAVRPFVKPAVNFASTERIDGCLHSLPELVDFNAQNNATHPFCVQAKADGVDVFTHADFKTAVSNCARWIKENVPLRETTDPEATTKMAPVALFMQSDFALVVHEFALLSIGVPPLVLSPRLPPVAIMHLLQATSAGSFIVSQRLSEPAKPALAALSAKGVSTHIGLPYETFVQAGTSAGSKAAFALPTELDSTILLLHSSGTTGLPKPIHITHRQLLFAVNCHGFDTEEEAQGLNVSSLPLFHGFGLVAPGLSMSAGKTTVYPSTEGIPTAQSIIELIKKTKAKSLMTVPFLLDDVVNDQDALKVLAGLDFVGTGGAALGAGVGDKLAASGVKLLNFYGTTETGPLSDTFVPKNGYNWKYFRLRSDVKYKVEELDPKEGERRFRLTVFPYGGTEGIPIADQLIRNEQFPNTDFAAVGRDDDVIVLATGEKADPLILETMLSEAPLVKSATAFGENRFNLGVIVEPANPVAEGEEAAFKDSIWPIIEEAGQKMLAYCKIPSKDAVIVVPSSVAIPRTDKGSIPRKEVYALFDKQISQVYEALERGIEEGIEALNMESLEQDVKALVETHLRLQVSASEWTVEDSLFDLGLDSLQALQLRRVLITAASKTETFKDVDVAKLIPVEFLYLNSSVSEIAAALTNRSSSSNGDAVAHAQAEVNKFVEQYSLTSSGSADKLPSTPENAVVVLTGSSGSLGSHILADLARSPNVKRVVLLLRKAKGAPAVNPQKFDKSSLEAKGLSLSDAEVAKISALQVDPTADQLGLDAMFYMGLQQNATHIIHAAWPMNYLIRLPSFQYQFKFLQNLLQLATGGNGTTKRRFVFISSIAAVAKTGLSSGGKLIPEAPADPADAACGIGYADGKLVCEKILERAASTFEGQLETTYVRCGQMTGARETGVWNSGEQIPMLLRTAQSVGALPKLTGTLSWIPVDDAASVISEITLSSGALPIAQHLENPVRQAWSDVFDTIGQQLSLTNAPVPFDEWLDKVASAGGEEDDYPVRQLSAFFKHSFRAVACGDVILDTAVARNSSKTLRELGALDAATIEAYLRYWQKIGYLKK</sequence>
<dbReference type="InterPro" id="IPR042099">
    <property type="entry name" value="ANL_N_sf"/>
</dbReference>
<keyword evidence="1" id="KW-0596">Phosphopantetheine</keyword>
<feature type="domain" description="Carrier" evidence="4">
    <location>
        <begin position="563"/>
        <end position="650"/>
    </location>
</feature>
<dbReference type="Gene3D" id="1.10.1200.10">
    <property type="entry name" value="ACP-like"/>
    <property type="match status" value="1"/>
</dbReference>
<dbReference type="Pfam" id="PF23562">
    <property type="entry name" value="AMP-binding_C_3"/>
    <property type="match status" value="1"/>
</dbReference>
<dbReference type="InterPro" id="IPR051414">
    <property type="entry name" value="Adenylate-forming_Reductase"/>
</dbReference>
<evidence type="ECO:0000256" key="1">
    <source>
        <dbReference type="ARBA" id="ARBA00022450"/>
    </source>
</evidence>
<dbReference type="PANTHER" id="PTHR43439">
    <property type="entry name" value="PHENYLACETATE-COENZYME A LIGASE"/>
    <property type="match status" value="1"/>
</dbReference>
<dbReference type="Pfam" id="PF07993">
    <property type="entry name" value="NAD_binding_4"/>
    <property type="match status" value="1"/>
</dbReference>
<dbReference type="PROSITE" id="PS00455">
    <property type="entry name" value="AMP_BINDING"/>
    <property type="match status" value="1"/>
</dbReference>
<dbReference type="InterPro" id="IPR009081">
    <property type="entry name" value="PP-bd_ACP"/>
</dbReference>
<dbReference type="InterPro" id="IPR000873">
    <property type="entry name" value="AMP-dep_synth/lig_dom"/>
</dbReference>
<dbReference type="PANTHER" id="PTHR43439:SF2">
    <property type="entry name" value="ENZYME, PUTATIVE (JCVI)-RELATED"/>
    <property type="match status" value="1"/>
</dbReference>
<dbReference type="Gene3D" id="3.40.50.12780">
    <property type="entry name" value="N-terminal domain of ligase-like"/>
    <property type="match status" value="1"/>
</dbReference>
<dbReference type="EMBL" id="LC228576">
    <property type="protein sequence ID" value="BAZ95872.1"/>
    <property type="molecule type" value="Genomic_DNA"/>
</dbReference>
<evidence type="ECO:0000256" key="2">
    <source>
        <dbReference type="ARBA" id="ARBA00022553"/>
    </source>
</evidence>
<dbReference type="InterPro" id="IPR013120">
    <property type="entry name" value="FAR_NAD-bd"/>
</dbReference>
<protein>
    <submittedName>
        <fullName evidence="5">Non-ribosomal peptide synthetase like</fullName>
    </submittedName>
</protein>
<dbReference type="Pfam" id="PF00501">
    <property type="entry name" value="AMP-binding"/>
    <property type="match status" value="1"/>
</dbReference>
<dbReference type="InterPro" id="IPR020845">
    <property type="entry name" value="AMP-binding_CS"/>
</dbReference>
<reference evidence="5" key="1">
    <citation type="journal article" date="2017" name="Org. Lett.">
        <title>Combinatorial Biosynthesis of (+)-Daurichromenic Acid and Its Halogenated Analogue.</title>
        <authorList>
            <person name="Okada M."/>
            <person name="Saito K."/>
            <person name="Wong C.P."/>
            <person name="Li C."/>
            <person name="Wang D."/>
            <person name="Iijima M."/>
            <person name="Taura F."/>
            <person name="Kurosaki F."/>
            <person name="Awakawa T."/>
            <person name="Abe I."/>
        </authorList>
    </citation>
    <scope>NUCLEOTIDE SEQUENCE</scope>
    <source>
        <strain evidence="5">NBRC100844</strain>
    </source>
</reference>
<proteinExistence type="predicted"/>
<dbReference type="SUPFAM" id="SSF51735">
    <property type="entry name" value="NAD(P)-binding Rossmann-fold domains"/>
    <property type="match status" value="1"/>
</dbReference>
<evidence type="ECO:0000256" key="3">
    <source>
        <dbReference type="ARBA" id="ARBA00022857"/>
    </source>
</evidence>
<keyword evidence="3" id="KW-0521">NADP</keyword>
<dbReference type="SUPFAM" id="SSF56801">
    <property type="entry name" value="Acetyl-CoA synthetase-like"/>
    <property type="match status" value="1"/>
</dbReference>
<gene>
    <name evidence="5" type="primary">ascB</name>
</gene>
<evidence type="ECO:0000313" key="5">
    <source>
        <dbReference type="EMBL" id="BAZ95872.1"/>
    </source>
</evidence>